<dbReference type="Proteomes" id="UP001218188">
    <property type="component" value="Unassembled WGS sequence"/>
</dbReference>
<accession>A0AAD6SR86</accession>
<dbReference type="AlphaFoldDB" id="A0AAD6SR86"/>
<evidence type="ECO:0000313" key="2">
    <source>
        <dbReference type="Proteomes" id="UP001218188"/>
    </source>
</evidence>
<name>A0AAD6SR86_9AGAR</name>
<comment type="caution">
    <text evidence="1">The sequence shown here is derived from an EMBL/GenBank/DDBJ whole genome shotgun (WGS) entry which is preliminary data.</text>
</comment>
<dbReference type="InterPro" id="IPR027417">
    <property type="entry name" value="P-loop_NTPase"/>
</dbReference>
<sequence>MKVTLPGGQVTQKTVKRQQYPLTAAYAFTDYRSQGQMLPYVIVDIGTPPTGGLSLFNLYVALSRSSGPEDNRLEELDRKTKEWWGKMTSTQQEVEEN</sequence>
<reference evidence="1" key="1">
    <citation type="submission" date="2023-03" db="EMBL/GenBank/DDBJ databases">
        <title>Massive genome expansion in bonnet fungi (Mycena s.s.) driven by repeated elements and novel gene families across ecological guilds.</title>
        <authorList>
            <consortium name="Lawrence Berkeley National Laboratory"/>
            <person name="Harder C.B."/>
            <person name="Miyauchi S."/>
            <person name="Viragh M."/>
            <person name="Kuo A."/>
            <person name="Thoen E."/>
            <person name="Andreopoulos B."/>
            <person name="Lu D."/>
            <person name="Skrede I."/>
            <person name="Drula E."/>
            <person name="Henrissat B."/>
            <person name="Morin E."/>
            <person name="Kohler A."/>
            <person name="Barry K."/>
            <person name="LaButti K."/>
            <person name="Morin E."/>
            <person name="Salamov A."/>
            <person name="Lipzen A."/>
            <person name="Mereny Z."/>
            <person name="Hegedus B."/>
            <person name="Baldrian P."/>
            <person name="Stursova M."/>
            <person name="Weitz H."/>
            <person name="Taylor A."/>
            <person name="Grigoriev I.V."/>
            <person name="Nagy L.G."/>
            <person name="Martin F."/>
            <person name="Kauserud H."/>
        </authorList>
    </citation>
    <scope>NUCLEOTIDE SEQUENCE</scope>
    <source>
        <strain evidence="1">CBHHK200</strain>
    </source>
</reference>
<organism evidence="1 2">
    <name type="scientific">Mycena alexandri</name>
    <dbReference type="NCBI Taxonomy" id="1745969"/>
    <lineage>
        <taxon>Eukaryota</taxon>
        <taxon>Fungi</taxon>
        <taxon>Dikarya</taxon>
        <taxon>Basidiomycota</taxon>
        <taxon>Agaricomycotina</taxon>
        <taxon>Agaricomycetes</taxon>
        <taxon>Agaricomycetidae</taxon>
        <taxon>Agaricales</taxon>
        <taxon>Marasmiineae</taxon>
        <taxon>Mycenaceae</taxon>
        <taxon>Mycena</taxon>
    </lineage>
</organism>
<proteinExistence type="predicted"/>
<evidence type="ECO:0000313" key="1">
    <source>
        <dbReference type="EMBL" id="KAJ7031922.1"/>
    </source>
</evidence>
<protein>
    <submittedName>
        <fullName evidence="1">Uncharacterized protein</fullName>
    </submittedName>
</protein>
<dbReference type="SUPFAM" id="SSF52540">
    <property type="entry name" value="P-loop containing nucleoside triphosphate hydrolases"/>
    <property type="match status" value="1"/>
</dbReference>
<dbReference type="EMBL" id="JARJCM010000077">
    <property type="protein sequence ID" value="KAJ7031922.1"/>
    <property type="molecule type" value="Genomic_DNA"/>
</dbReference>
<keyword evidence="2" id="KW-1185">Reference proteome</keyword>
<gene>
    <name evidence="1" type="ORF">C8F04DRAFT_959572</name>
</gene>